<dbReference type="GO" id="GO:0003677">
    <property type="term" value="F:DNA binding"/>
    <property type="evidence" value="ECO:0007669"/>
    <property type="project" value="InterPro"/>
</dbReference>
<name>A0A841I369_9DEIO</name>
<dbReference type="InterPro" id="IPR041657">
    <property type="entry name" value="HTH_17"/>
</dbReference>
<feature type="domain" description="Helix-turn-helix" evidence="1">
    <location>
        <begin position="13"/>
        <end position="59"/>
    </location>
</feature>
<dbReference type="NCBIfam" id="TIGR01764">
    <property type="entry name" value="excise"/>
    <property type="match status" value="1"/>
</dbReference>
<dbReference type="Proteomes" id="UP000569951">
    <property type="component" value="Unassembled WGS sequence"/>
</dbReference>
<dbReference type="RefSeq" id="WP_183988227.1">
    <property type="nucleotide sequence ID" value="NZ_JACHHG010000012.1"/>
</dbReference>
<dbReference type="SUPFAM" id="SSF46955">
    <property type="entry name" value="Putative DNA-binding domain"/>
    <property type="match status" value="1"/>
</dbReference>
<proteinExistence type="predicted"/>
<comment type="caution">
    <text evidence="2">The sequence shown here is derived from an EMBL/GenBank/DDBJ whole genome shotgun (WGS) entry which is preliminary data.</text>
</comment>
<evidence type="ECO:0000313" key="3">
    <source>
        <dbReference type="Proteomes" id="UP000569951"/>
    </source>
</evidence>
<reference evidence="2 3" key="1">
    <citation type="submission" date="2020-08" db="EMBL/GenBank/DDBJ databases">
        <title>Genomic Encyclopedia of Type Strains, Phase IV (KMG-IV): sequencing the most valuable type-strain genomes for metagenomic binning, comparative biology and taxonomic classification.</title>
        <authorList>
            <person name="Goeker M."/>
        </authorList>
    </citation>
    <scope>NUCLEOTIDE SEQUENCE [LARGE SCALE GENOMIC DNA]</scope>
    <source>
        <strain evidence="2 3">DSM 21458</strain>
    </source>
</reference>
<sequence>MTLNEQFSHLPKYLSVREVAEYTCCHDRTVRRWIQAGQLVALERPEGLRVPRSALRRFLGIDQHALN</sequence>
<dbReference type="InterPro" id="IPR009061">
    <property type="entry name" value="DNA-bd_dom_put_sf"/>
</dbReference>
<evidence type="ECO:0000259" key="1">
    <source>
        <dbReference type="Pfam" id="PF12728"/>
    </source>
</evidence>
<keyword evidence="3" id="KW-1185">Reference proteome</keyword>
<dbReference type="Pfam" id="PF12728">
    <property type="entry name" value="HTH_17"/>
    <property type="match status" value="1"/>
</dbReference>
<evidence type="ECO:0000313" key="2">
    <source>
        <dbReference type="EMBL" id="MBB6099474.1"/>
    </source>
</evidence>
<dbReference type="AlphaFoldDB" id="A0A841I369"/>
<accession>A0A841I369</accession>
<dbReference type="InterPro" id="IPR010093">
    <property type="entry name" value="SinI_DNA-bd"/>
</dbReference>
<protein>
    <submittedName>
        <fullName evidence="2">Excisionase family DNA binding protein</fullName>
    </submittedName>
</protein>
<dbReference type="EMBL" id="JACHHG010000012">
    <property type="protein sequence ID" value="MBB6099474.1"/>
    <property type="molecule type" value="Genomic_DNA"/>
</dbReference>
<organism evidence="2 3">
    <name type="scientific">Deinobacterium chartae</name>
    <dbReference type="NCBI Taxonomy" id="521158"/>
    <lineage>
        <taxon>Bacteria</taxon>
        <taxon>Thermotogati</taxon>
        <taxon>Deinococcota</taxon>
        <taxon>Deinococci</taxon>
        <taxon>Deinococcales</taxon>
        <taxon>Deinococcaceae</taxon>
        <taxon>Deinobacterium</taxon>
    </lineage>
</organism>
<gene>
    <name evidence="2" type="ORF">HNR42_002924</name>
</gene>